<reference evidence="1 2" key="1">
    <citation type="submission" date="2018-02" db="EMBL/GenBank/DDBJ databases">
        <title>Mycoplasma marinum and Mycoplasma todarodis sp. nov., moderately halophilic and psychrotolerant mycoplasmas isolated from cephalopods.</title>
        <authorList>
            <person name="Viver T."/>
        </authorList>
    </citation>
    <scope>NUCLEOTIDE SEQUENCE [LARGE SCALE GENOMIC DNA]</scope>
    <source>
        <strain evidence="1 2">PE</strain>
    </source>
</reference>
<evidence type="ECO:0000313" key="2">
    <source>
        <dbReference type="Proteomes" id="UP000294192"/>
    </source>
</evidence>
<dbReference type="OrthoDB" id="403891at2"/>
<gene>
    <name evidence="1" type="ORF">C4B24_03215</name>
</gene>
<accession>A0A4R0XTC7</accession>
<evidence type="ECO:0000313" key="1">
    <source>
        <dbReference type="EMBL" id="TCG11007.1"/>
    </source>
</evidence>
<dbReference type="RefSeq" id="WP_131599289.1">
    <property type="nucleotide sequence ID" value="NZ_PSZO01000015.1"/>
</dbReference>
<comment type="caution">
    <text evidence="1">The sequence shown here is derived from an EMBL/GenBank/DDBJ whole genome shotgun (WGS) entry which is preliminary data.</text>
</comment>
<sequence length="1017" mass="115072">MKLWTKSLLAIGVIGATSGVAIGASYVFIKTNSTSSGYRYQSRLSKYTKIDKLGNDLQARVVEHAGDFIDDKIAEVDLKSKKINGQNIDDYFVEYAKKHKGVSPDFVIRVGAMNFDNQYTSAIKPSEFVEFIKWFFQNVSWGPEIVTLTSFSIVRGVENKGGSITLGGHSSQNHETTNIKFYPDAFFGSLPMYSLWAGAGQNSDSMFAPFGKSGTLGDVSKVVENIAPIYNKVMKENMKSYIGKKIHGITVKESDVKNAGYKFVKHLYPVGSGFIDGKKVDKFQAYSHINPGLYDAIAKKYPYHLRKSNGPVIEQNSKGEYKVIAKKHEYMPISERIPMSEILSLNPKFKGYGTSWLHYVSTHEYGHHQTLNSASDFSSDSVLLGAWTKSSGPSFDSSAYNLKNVNMYLKSRANGIQVRGVSAWEVGKPKRDINNYQKGIYAKFSTDNGKSFETNKQIFGTDKEDSFKVFEPKFVLSKEYWFEYFKQALYLLQDFNATKYLNPEEMVLKITKPEDWNKHKSLLDFLIRNKDASVFKNNINITKTYDEEEIKGKVDVRGLVAKSIFKNIYKGRTYLGYLLNAFDNNSGTLSQGLKGPAEVLSNRHFINSKDLPKISNLTDVEKEALNSRVKEYSLSGYNFKNSSGKTVIESAKEKVGKGKFIYDSLSGIFTNYTMTFPEVLTRDFVQITYLPSKEPLMPGFTKHKNSEENISESNTGFELNNKWIKYRTLFRGDTKGLYNSNYYSTMFWEQFKGNSSLATLLKGNEINKKTKDAVKRIAHLYKNKNYYLTLFSSYVSSNETYIGKNLSMANGYFNDRFIRKAMDWSIYKEDGSQEPYVGDMTDLNGKKPMGVADAYWYYLLKSKGVGDRTLTGIWRSKARDALYAYGYVPTSLSKKIKYLALKNKTSGKVEYVQINTKQDNLHYYVNQSSAKIRTLADEGYTSWTTNFFSSGNYSNATAKPGEYTLYFVDSSKNKVDGLTLGSKPLITENGKLSIEAATKIIENENGLVFKVLNQFAK</sequence>
<dbReference type="NCBIfam" id="NF012210">
    <property type="entry name" value="PDxFFG"/>
    <property type="match status" value="1"/>
</dbReference>
<name>A0A4R0XTC7_9MOLU</name>
<keyword evidence="2" id="KW-1185">Reference proteome</keyword>
<dbReference type="EMBL" id="PSZO01000015">
    <property type="protein sequence ID" value="TCG11007.1"/>
    <property type="molecule type" value="Genomic_DNA"/>
</dbReference>
<protein>
    <submittedName>
        <fullName evidence="1">PDxFFG protein</fullName>
    </submittedName>
</protein>
<proteinExistence type="predicted"/>
<dbReference type="AlphaFoldDB" id="A0A4R0XTC7"/>
<organism evidence="1 2">
    <name type="scientific">Mycoplasma marinum</name>
    <dbReference type="NCBI Taxonomy" id="1937190"/>
    <lineage>
        <taxon>Bacteria</taxon>
        <taxon>Bacillati</taxon>
        <taxon>Mycoplasmatota</taxon>
        <taxon>Mollicutes</taxon>
        <taxon>Mycoplasmataceae</taxon>
        <taxon>Mycoplasma</taxon>
    </lineage>
</organism>
<dbReference type="Proteomes" id="UP000294192">
    <property type="component" value="Unassembled WGS sequence"/>
</dbReference>